<accession>A0A2P6Q563</accession>
<keyword evidence="3" id="KW-1185">Reference proteome</keyword>
<protein>
    <submittedName>
        <fullName evidence="2">Uncharacterized protein</fullName>
    </submittedName>
</protein>
<feature type="region of interest" description="Disordered" evidence="1">
    <location>
        <begin position="479"/>
        <end position="537"/>
    </location>
</feature>
<feature type="compositionally biased region" description="Basic and acidic residues" evidence="1">
    <location>
        <begin position="495"/>
        <end position="504"/>
    </location>
</feature>
<dbReference type="Proteomes" id="UP000238479">
    <property type="component" value="Chromosome 5"/>
</dbReference>
<name>A0A2P6Q563_ROSCH</name>
<evidence type="ECO:0000256" key="1">
    <source>
        <dbReference type="SAM" id="MobiDB-lite"/>
    </source>
</evidence>
<evidence type="ECO:0000313" key="3">
    <source>
        <dbReference type="Proteomes" id="UP000238479"/>
    </source>
</evidence>
<gene>
    <name evidence="2" type="ORF">RchiOBHm_Chr5g0012731</name>
</gene>
<evidence type="ECO:0000313" key="2">
    <source>
        <dbReference type="EMBL" id="PRQ29328.1"/>
    </source>
</evidence>
<dbReference type="Gramene" id="PRQ29328">
    <property type="protein sequence ID" value="PRQ29328"/>
    <property type="gene ID" value="RchiOBHm_Chr5g0012731"/>
</dbReference>
<sequence length="537" mass="58922">MADEKDKGKKKVSFEEDGKNALRLNTDGGGNNFFFFFFSFPAGDASSSITAADIHEFRIKVEREWRRLQIRAEHTSTASEGTEPLRLAELATALSVLQEIESADFQDALSTELVVDAPAENQDALSTELVELDAPAEYHDALEDAPVLDYEAVLQLLVRDGSPEFGTPFQLGLVKALEPLYNLTANQPVPAPAPDWRYSYHLVSFSYWVSVAMKVVIEEIGRWAGSYPRLAGAVKWLVENVDKLSFWATIYNVFDYGYSANEILGNIRRSPRGLFRRLDDNLKPILGAELQRIKADAFAEMQWFMNDIKRAKDGCISLGKRFGGSMSVANAIVVSTGLRRVIRLALRLAKKALEAVVAIVQEDWELAMRTLDVAYAIAAHEDLLLAMKASKSSDAALKGSDYDDWSSDVAASLAEDLLLVMKDLLFFMKVFEAEEGSKSSDAAVANAELKGLEYDGKSSDVAAAQGEDLLLAMKAFEAEEGSKSSDAGVANAELKGSEYDDKSSDVAAAQAQTDDGSVAEQKQHDWTEGSDQEKQTD</sequence>
<feature type="compositionally biased region" description="Basic and acidic residues" evidence="1">
    <location>
        <begin position="521"/>
        <end position="537"/>
    </location>
</feature>
<dbReference type="EMBL" id="PDCK01000043">
    <property type="protein sequence ID" value="PRQ29328.1"/>
    <property type="molecule type" value="Genomic_DNA"/>
</dbReference>
<organism evidence="2 3">
    <name type="scientific">Rosa chinensis</name>
    <name type="common">China rose</name>
    <dbReference type="NCBI Taxonomy" id="74649"/>
    <lineage>
        <taxon>Eukaryota</taxon>
        <taxon>Viridiplantae</taxon>
        <taxon>Streptophyta</taxon>
        <taxon>Embryophyta</taxon>
        <taxon>Tracheophyta</taxon>
        <taxon>Spermatophyta</taxon>
        <taxon>Magnoliopsida</taxon>
        <taxon>eudicotyledons</taxon>
        <taxon>Gunneridae</taxon>
        <taxon>Pentapetalae</taxon>
        <taxon>rosids</taxon>
        <taxon>fabids</taxon>
        <taxon>Rosales</taxon>
        <taxon>Rosaceae</taxon>
        <taxon>Rosoideae</taxon>
        <taxon>Rosoideae incertae sedis</taxon>
        <taxon>Rosa</taxon>
    </lineage>
</organism>
<reference evidence="2 3" key="1">
    <citation type="journal article" date="2018" name="Nat. Genet.">
        <title>The Rosa genome provides new insights in the design of modern roses.</title>
        <authorList>
            <person name="Bendahmane M."/>
        </authorList>
    </citation>
    <scope>NUCLEOTIDE SEQUENCE [LARGE SCALE GENOMIC DNA]</scope>
    <source>
        <strain evidence="3">cv. Old Blush</strain>
    </source>
</reference>
<proteinExistence type="predicted"/>
<dbReference type="AlphaFoldDB" id="A0A2P6Q563"/>
<comment type="caution">
    <text evidence="2">The sequence shown here is derived from an EMBL/GenBank/DDBJ whole genome shotgun (WGS) entry which is preliminary data.</text>
</comment>